<organism evidence="1 2">
    <name type="scientific">Aspergillus oryzae</name>
    <name type="common">Yellow koji mold</name>
    <dbReference type="NCBI Taxonomy" id="5062"/>
    <lineage>
        <taxon>Eukaryota</taxon>
        <taxon>Fungi</taxon>
        <taxon>Dikarya</taxon>
        <taxon>Ascomycota</taxon>
        <taxon>Pezizomycotina</taxon>
        <taxon>Eurotiomycetes</taxon>
        <taxon>Eurotiomycetidae</taxon>
        <taxon>Eurotiales</taxon>
        <taxon>Aspergillaceae</taxon>
        <taxon>Aspergillus</taxon>
        <taxon>Aspergillus subgen. Circumdati</taxon>
    </lineage>
</organism>
<reference evidence="1" key="1">
    <citation type="submission" date="2023-04" db="EMBL/GenBank/DDBJ databases">
        <title>Aspergillus oryzae NBRC 4228.</title>
        <authorList>
            <person name="Ichikawa N."/>
            <person name="Sato H."/>
            <person name="Tonouchi N."/>
        </authorList>
    </citation>
    <scope>NUCLEOTIDE SEQUENCE</scope>
    <source>
        <strain evidence="1">NBRC 4228</strain>
    </source>
</reference>
<dbReference type="SUPFAM" id="SSF48452">
    <property type="entry name" value="TPR-like"/>
    <property type="match status" value="1"/>
</dbReference>
<evidence type="ECO:0000313" key="1">
    <source>
        <dbReference type="EMBL" id="GMG36241.1"/>
    </source>
</evidence>
<dbReference type="EMBL" id="BSYA01000193">
    <property type="protein sequence ID" value="GMG36241.1"/>
    <property type="molecule type" value="Genomic_DNA"/>
</dbReference>
<dbReference type="PANTHER" id="PTHR46082">
    <property type="entry name" value="ATP/GTP-BINDING PROTEIN-RELATED"/>
    <property type="match status" value="1"/>
</dbReference>
<accession>A0AAN4YRB4</accession>
<proteinExistence type="predicted"/>
<dbReference type="InterPro" id="IPR027417">
    <property type="entry name" value="P-loop_NTPase"/>
</dbReference>
<protein>
    <submittedName>
        <fullName evidence="1">Unnamed protein product</fullName>
    </submittedName>
</protein>
<dbReference type="AlphaFoldDB" id="A0AAN4YRB4"/>
<dbReference type="Gene3D" id="3.40.50.300">
    <property type="entry name" value="P-loop containing nucleotide triphosphate hydrolases"/>
    <property type="match status" value="1"/>
</dbReference>
<dbReference type="Pfam" id="PF13374">
    <property type="entry name" value="TPR_10"/>
    <property type="match status" value="2"/>
</dbReference>
<dbReference type="SUPFAM" id="SSF52540">
    <property type="entry name" value="P-loop containing nucleoside triphosphate hydrolases"/>
    <property type="match status" value="1"/>
</dbReference>
<dbReference type="InterPro" id="IPR053137">
    <property type="entry name" value="NLR-like"/>
</dbReference>
<dbReference type="Proteomes" id="UP001165205">
    <property type="component" value="Unassembled WGS sequence"/>
</dbReference>
<dbReference type="PANTHER" id="PTHR46082:SF10">
    <property type="entry name" value="NB-ARC DOMAIN-CONTAINING PROTEIN"/>
    <property type="match status" value="1"/>
</dbReference>
<sequence length="673" mass="75589">MRSATLGLPDSREMVVALDADHESICRLASEDDDDYRRVSSLIVELAASVTGPSLRSFSTLGSTYVAEKVNANFCMLIMQEFAAAANTGSLRYKSHVAIEFAYRFTTEHPEESVFWVHASSIDRFKQGYCDLLDACGVFPEVDNRDSDRPMRVRECLEKQHHEWLLITDNADEASLLTSEGSIKGGKLGTATQAHKHQSILDYLPDCPHGSIIITTRDRVTGVRFTKSCAQNLIEVVSMTEAESASLIKSTATEQCPEDSEVDELAELLEHLPLAIVQAMSFIQENALTVGEYIELYNDSDETRMDLLCEPFETLGRDTEVSNALATTLMVSINHIKERDTKVIGVLSLPAFLDHSHIPKSLLQKQLKKALDLVKTLGTLKTLSLITPSRDKDSFSLHRLVQLVLRKWLIIKDDFEEKAIQAMDILLERSLVPISRIGGLKKRRLHLQEGIAYCLWSQGRCNEAEELDILILEEKKQYFGRDHPETLESMASLASTYQNQGRWSEAEALDMYIVETRKKLLGPRHNLTLTSMANLASAYEYLGRLQEAETLRVEVLEERKSNFGEEHDSTIGAMASLGALYLDLGKMESAEVLIRRSWSWRKNYGSGHQVTWLSAGTMAQLYRAQGEFQKAEDLSIETIRTIESALGPNHSLCLQSKSNLAGIYTEIREWDKA</sequence>
<gene>
    <name evidence="1" type="ORF">Aory04_001131100</name>
</gene>
<dbReference type="Pfam" id="PF13424">
    <property type="entry name" value="TPR_12"/>
    <property type="match status" value="1"/>
</dbReference>
<evidence type="ECO:0000313" key="2">
    <source>
        <dbReference type="Proteomes" id="UP001165205"/>
    </source>
</evidence>
<name>A0AAN4YRB4_ASPOZ</name>
<dbReference type="Gene3D" id="1.25.40.10">
    <property type="entry name" value="Tetratricopeptide repeat domain"/>
    <property type="match status" value="2"/>
</dbReference>
<comment type="caution">
    <text evidence="1">The sequence shown here is derived from an EMBL/GenBank/DDBJ whole genome shotgun (WGS) entry which is preliminary data.</text>
</comment>
<dbReference type="InterPro" id="IPR011990">
    <property type="entry name" value="TPR-like_helical_dom_sf"/>
</dbReference>